<reference evidence="9 10" key="1">
    <citation type="submission" date="2020-03" db="EMBL/GenBank/DDBJ databases">
        <title>Genomic Encyclopedia of Type Strains, Phase IV (KMG-IV): sequencing the most valuable type-strain genomes for metagenomic binning, comparative biology and taxonomic classification.</title>
        <authorList>
            <person name="Goeker M."/>
        </authorList>
    </citation>
    <scope>NUCLEOTIDE SEQUENCE [LARGE SCALE GENOMIC DNA]</scope>
    <source>
        <strain evidence="9 10">DSM 105096</strain>
    </source>
</reference>
<evidence type="ECO:0000313" key="10">
    <source>
        <dbReference type="Proteomes" id="UP000770785"/>
    </source>
</evidence>
<dbReference type="Pfam" id="PF01177">
    <property type="entry name" value="Asp_Glu_race"/>
    <property type="match status" value="1"/>
</dbReference>
<evidence type="ECO:0000256" key="4">
    <source>
        <dbReference type="ARBA" id="ARBA00022984"/>
    </source>
</evidence>
<dbReference type="PROSITE" id="PS00923">
    <property type="entry name" value="ASP_GLU_RACEMASE_1"/>
    <property type="match status" value="1"/>
</dbReference>
<dbReference type="EMBL" id="JAATJH010000004">
    <property type="protein sequence ID" value="NJC27287.1"/>
    <property type="molecule type" value="Genomic_DNA"/>
</dbReference>
<name>A0ABX0XEW8_9BACT</name>
<dbReference type="InterPro" id="IPR001920">
    <property type="entry name" value="Asp/Glu_race"/>
</dbReference>
<comment type="catalytic activity">
    <reaction evidence="1 7">
        <text>L-glutamate = D-glutamate</text>
        <dbReference type="Rhea" id="RHEA:12813"/>
        <dbReference type="ChEBI" id="CHEBI:29985"/>
        <dbReference type="ChEBI" id="CHEBI:29986"/>
        <dbReference type="EC" id="5.1.1.3"/>
    </reaction>
</comment>
<dbReference type="SUPFAM" id="SSF53681">
    <property type="entry name" value="Aspartate/glutamate racemase"/>
    <property type="match status" value="2"/>
</dbReference>
<feature type="binding site" evidence="7">
    <location>
        <begin position="183"/>
        <end position="184"/>
    </location>
    <ligand>
        <name>substrate</name>
    </ligand>
</feature>
<proteinExistence type="inferred from homology"/>
<dbReference type="InterPro" id="IPR018187">
    <property type="entry name" value="Asp/Glu_racemase_AS_1"/>
</dbReference>
<keyword evidence="10" id="KW-1185">Reference proteome</keyword>
<dbReference type="InterPro" id="IPR004391">
    <property type="entry name" value="Glu_race"/>
</dbReference>
<dbReference type="PANTHER" id="PTHR21198">
    <property type="entry name" value="GLUTAMATE RACEMASE"/>
    <property type="match status" value="1"/>
</dbReference>
<feature type="binding site" evidence="7">
    <location>
        <begin position="11"/>
        <end position="12"/>
    </location>
    <ligand>
        <name>substrate</name>
    </ligand>
</feature>
<evidence type="ECO:0000256" key="5">
    <source>
        <dbReference type="ARBA" id="ARBA00023235"/>
    </source>
</evidence>
<keyword evidence="6 7" id="KW-0961">Cell wall biogenesis/degradation</keyword>
<keyword evidence="3 7" id="KW-0133">Cell shape</keyword>
<feature type="active site" description="Proton donor/acceptor" evidence="7">
    <location>
        <position position="182"/>
    </location>
</feature>
<dbReference type="PANTHER" id="PTHR21198:SF3">
    <property type="entry name" value="GLUTAMATE RACEMASE"/>
    <property type="match status" value="1"/>
</dbReference>
<evidence type="ECO:0000256" key="2">
    <source>
        <dbReference type="ARBA" id="ARBA00013090"/>
    </source>
</evidence>
<dbReference type="Proteomes" id="UP000770785">
    <property type="component" value="Unassembled WGS sequence"/>
</dbReference>
<dbReference type="PROSITE" id="PS00924">
    <property type="entry name" value="ASP_GLU_RACEMASE_2"/>
    <property type="match status" value="1"/>
</dbReference>
<evidence type="ECO:0000313" key="9">
    <source>
        <dbReference type="EMBL" id="NJC27287.1"/>
    </source>
</evidence>
<keyword evidence="4 7" id="KW-0573">Peptidoglycan synthesis</keyword>
<dbReference type="Gene3D" id="3.40.50.1860">
    <property type="match status" value="2"/>
</dbReference>
<evidence type="ECO:0000256" key="7">
    <source>
        <dbReference type="HAMAP-Rule" id="MF_00258"/>
    </source>
</evidence>
<protein>
    <recommendedName>
        <fullName evidence="2 7">Glutamate racemase</fullName>
        <ecNumber evidence="2 7">5.1.1.3</ecNumber>
    </recommendedName>
</protein>
<organism evidence="9 10">
    <name type="scientific">Neolewinella antarctica</name>
    <dbReference type="NCBI Taxonomy" id="442734"/>
    <lineage>
        <taxon>Bacteria</taxon>
        <taxon>Pseudomonadati</taxon>
        <taxon>Bacteroidota</taxon>
        <taxon>Saprospiria</taxon>
        <taxon>Saprospirales</taxon>
        <taxon>Lewinellaceae</taxon>
        <taxon>Neolewinella</taxon>
    </lineage>
</organism>
<gene>
    <name evidence="7" type="primary">murI</name>
    <name evidence="9" type="ORF">GGR27_002800</name>
</gene>
<dbReference type="EC" id="5.1.1.3" evidence="2 7"/>
<accession>A0ABX0XEW8</accession>
<sequence>MDAHAPIGVFDSGIGGLSVAAAVAELLPREDILYVSDNQRAPYGPREAAEILAYSEEITRFLLKCGAKMIVVACNTATSVAIDRLREEFPEVPFVGLEPAVKPAANGNVVGVLATEATLNSERYLALRDKHLSKKVVLENPCRGLVSIIEAEQPGSNALRDKLRVIITPMISLGLDTLVLGCTHYPMIKEDIQFIAGPDVRIIDPSPAAAKQVAHVLSAMRGGVDSPDSPQNPGTRDAPITPVLSRGNLAHDFICTGNSVALQRALLRLSSLNRRRRWVLPFGKIN</sequence>
<keyword evidence="5 7" id="KW-0413">Isomerase</keyword>
<comment type="caution">
    <text evidence="9">The sequence shown here is derived from an EMBL/GenBank/DDBJ whole genome shotgun (WGS) entry which is preliminary data.</text>
</comment>
<feature type="active site" description="Proton donor/acceptor" evidence="7">
    <location>
        <position position="74"/>
    </location>
</feature>
<dbReference type="InterPro" id="IPR015942">
    <property type="entry name" value="Asp/Glu/hydantoin_racemase"/>
</dbReference>
<feature type="binding site" evidence="7">
    <location>
        <begin position="75"/>
        <end position="76"/>
    </location>
    <ligand>
        <name>substrate</name>
    </ligand>
</feature>
<dbReference type="NCBIfam" id="TIGR00067">
    <property type="entry name" value="glut_race"/>
    <property type="match status" value="1"/>
</dbReference>
<comment type="pathway">
    <text evidence="7">Cell wall biogenesis; peptidoglycan biosynthesis.</text>
</comment>
<dbReference type="InterPro" id="IPR033134">
    <property type="entry name" value="Asp/Glu_racemase_AS_2"/>
</dbReference>
<feature type="binding site" evidence="7">
    <location>
        <begin position="43"/>
        <end position="44"/>
    </location>
    <ligand>
        <name>substrate</name>
    </ligand>
</feature>
<evidence type="ECO:0000256" key="6">
    <source>
        <dbReference type="ARBA" id="ARBA00023316"/>
    </source>
</evidence>
<evidence type="ECO:0000256" key="1">
    <source>
        <dbReference type="ARBA" id="ARBA00001602"/>
    </source>
</evidence>
<dbReference type="GO" id="GO:0008881">
    <property type="term" value="F:glutamate racemase activity"/>
    <property type="evidence" value="ECO:0007669"/>
    <property type="project" value="UniProtKB-EC"/>
</dbReference>
<evidence type="ECO:0000256" key="8">
    <source>
        <dbReference type="SAM" id="MobiDB-lite"/>
    </source>
</evidence>
<evidence type="ECO:0000256" key="3">
    <source>
        <dbReference type="ARBA" id="ARBA00022960"/>
    </source>
</evidence>
<dbReference type="RefSeq" id="WP_168038233.1">
    <property type="nucleotide sequence ID" value="NZ_JAATJH010000004.1"/>
</dbReference>
<dbReference type="HAMAP" id="MF_00258">
    <property type="entry name" value="Glu_racemase"/>
    <property type="match status" value="1"/>
</dbReference>
<feature type="region of interest" description="Disordered" evidence="8">
    <location>
        <begin position="221"/>
        <end position="241"/>
    </location>
</feature>
<comment type="similarity">
    <text evidence="7">Belongs to the aspartate/glutamate racemases family.</text>
</comment>
<comment type="function">
    <text evidence="7">Provides the (R)-glutamate required for cell wall biosynthesis.</text>
</comment>